<gene>
    <name evidence="2" type="ORF">P153DRAFT_55878</name>
</gene>
<evidence type="ECO:0000313" key="2">
    <source>
        <dbReference type="EMBL" id="KAF2127801.1"/>
    </source>
</evidence>
<feature type="compositionally biased region" description="Basic and acidic residues" evidence="1">
    <location>
        <begin position="420"/>
        <end position="430"/>
    </location>
</feature>
<dbReference type="AlphaFoldDB" id="A0A6A6AAS4"/>
<sequence length="499" mass="55225">MHDQIRESSPPSDGDMDYELYAMPNANLIVTEDEIDPQEDLSSAFHEQLSTSDPTANNKNGHEGTSPHYPQHSQRKNRFDQAVYTETLEIDPLVHSDQAIRNECALSPSFSPPEEWQAIDRASIKRIDEEGQAFVSRLGDREREIDAMNASICSDQWPYTMPESWNKLDLFKLAKHPQLHAFYAQQDLIIRQLIETRIEFIKGACYTEREGGLDAEHQYLNKQLFCHYGDREDDKALGENLLNREMQQMKIQEDVLHALPAAAAKPDLRESMLDYPNLDGQLDQLGSTDVHAFPLILHESDDKQQDPHTVAEPPESSTTAQTSAAAEASTSSPPPPNEQPAADTPAPQDSNSPNTVIPDNGQPTSQIYLMVPITLPPHMRSVGVPGTPMNSPSPALSNDVVDQGPIPVRLVSRLERIENERRQSAGEDATHGSGNNTRLPSEEGEGIGRIGPVNSVAEWQAGVARSGGAAEQSTDQPSKQTDEDEDERMSKCARLEVGF</sequence>
<dbReference type="GeneID" id="54413712"/>
<dbReference type="RefSeq" id="XP_033522190.1">
    <property type="nucleotide sequence ID" value="XM_033673280.1"/>
</dbReference>
<dbReference type="EMBL" id="ML977510">
    <property type="protein sequence ID" value="KAF2127801.1"/>
    <property type="molecule type" value="Genomic_DNA"/>
</dbReference>
<feature type="compositionally biased region" description="Basic and acidic residues" evidence="1">
    <location>
        <begin position="488"/>
        <end position="499"/>
    </location>
</feature>
<feature type="compositionally biased region" description="Low complexity" evidence="1">
    <location>
        <begin position="312"/>
        <end position="331"/>
    </location>
</feature>
<protein>
    <submittedName>
        <fullName evidence="2">Uncharacterized protein</fullName>
    </submittedName>
</protein>
<evidence type="ECO:0000313" key="3">
    <source>
        <dbReference type="Proteomes" id="UP000799771"/>
    </source>
</evidence>
<feature type="compositionally biased region" description="Polar residues" evidence="1">
    <location>
        <begin position="347"/>
        <end position="363"/>
    </location>
</feature>
<evidence type="ECO:0000256" key="1">
    <source>
        <dbReference type="SAM" id="MobiDB-lite"/>
    </source>
</evidence>
<name>A0A6A6AAS4_9PLEO</name>
<feature type="region of interest" description="Disordered" evidence="1">
    <location>
        <begin position="1"/>
        <end position="20"/>
    </location>
</feature>
<feature type="compositionally biased region" description="Polar residues" evidence="1">
    <location>
        <begin position="48"/>
        <end position="59"/>
    </location>
</feature>
<feature type="region of interest" description="Disordered" evidence="1">
    <location>
        <begin position="300"/>
        <end position="363"/>
    </location>
</feature>
<dbReference type="Proteomes" id="UP000799771">
    <property type="component" value="Unassembled WGS sequence"/>
</dbReference>
<accession>A0A6A6AAS4</accession>
<feature type="region of interest" description="Disordered" evidence="1">
    <location>
        <begin position="420"/>
        <end position="499"/>
    </location>
</feature>
<feature type="region of interest" description="Disordered" evidence="1">
    <location>
        <begin position="45"/>
        <end position="76"/>
    </location>
</feature>
<organism evidence="2 3">
    <name type="scientific">Dothidotthia symphoricarpi CBS 119687</name>
    <dbReference type="NCBI Taxonomy" id="1392245"/>
    <lineage>
        <taxon>Eukaryota</taxon>
        <taxon>Fungi</taxon>
        <taxon>Dikarya</taxon>
        <taxon>Ascomycota</taxon>
        <taxon>Pezizomycotina</taxon>
        <taxon>Dothideomycetes</taxon>
        <taxon>Pleosporomycetidae</taxon>
        <taxon>Pleosporales</taxon>
        <taxon>Dothidotthiaceae</taxon>
        <taxon>Dothidotthia</taxon>
    </lineage>
</organism>
<keyword evidence="3" id="KW-1185">Reference proteome</keyword>
<reference evidence="2" key="1">
    <citation type="journal article" date="2020" name="Stud. Mycol.">
        <title>101 Dothideomycetes genomes: a test case for predicting lifestyles and emergence of pathogens.</title>
        <authorList>
            <person name="Haridas S."/>
            <person name="Albert R."/>
            <person name="Binder M."/>
            <person name="Bloem J."/>
            <person name="Labutti K."/>
            <person name="Salamov A."/>
            <person name="Andreopoulos B."/>
            <person name="Baker S."/>
            <person name="Barry K."/>
            <person name="Bills G."/>
            <person name="Bluhm B."/>
            <person name="Cannon C."/>
            <person name="Castanera R."/>
            <person name="Culley D."/>
            <person name="Daum C."/>
            <person name="Ezra D."/>
            <person name="Gonzalez J."/>
            <person name="Henrissat B."/>
            <person name="Kuo A."/>
            <person name="Liang C."/>
            <person name="Lipzen A."/>
            <person name="Lutzoni F."/>
            <person name="Magnuson J."/>
            <person name="Mondo S."/>
            <person name="Nolan M."/>
            <person name="Ohm R."/>
            <person name="Pangilinan J."/>
            <person name="Park H.-J."/>
            <person name="Ramirez L."/>
            <person name="Alfaro M."/>
            <person name="Sun H."/>
            <person name="Tritt A."/>
            <person name="Yoshinaga Y."/>
            <person name="Zwiers L.-H."/>
            <person name="Turgeon B."/>
            <person name="Goodwin S."/>
            <person name="Spatafora J."/>
            <person name="Crous P."/>
            <person name="Grigoriev I."/>
        </authorList>
    </citation>
    <scope>NUCLEOTIDE SEQUENCE</scope>
    <source>
        <strain evidence="2">CBS 119687</strain>
    </source>
</reference>
<proteinExistence type="predicted"/>